<evidence type="ECO:0000256" key="6">
    <source>
        <dbReference type="ARBA" id="ARBA00022617"/>
    </source>
</evidence>
<dbReference type="InterPro" id="IPR002401">
    <property type="entry name" value="Cyt_P450_E_grp-I"/>
</dbReference>
<keyword evidence="12 15" id="KW-0503">Monooxygenase</keyword>
<keyword evidence="16" id="KW-1133">Transmembrane helix</keyword>
<evidence type="ECO:0000256" key="3">
    <source>
        <dbReference type="ARBA" id="ARBA00004174"/>
    </source>
</evidence>
<dbReference type="Proteomes" id="UP000092461">
    <property type="component" value="Unassembled WGS sequence"/>
</dbReference>
<evidence type="ECO:0000256" key="11">
    <source>
        <dbReference type="ARBA" id="ARBA00023004"/>
    </source>
</evidence>
<evidence type="ECO:0000256" key="8">
    <source>
        <dbReference type="ARBA" id="ARBA00022824"/>
    </source>
</evidence>
<reference evidence="17" key="1">
    <citation type="submission" date="2020-05" db="UniProtKB">
        <authorList>
            <consortium name="EnsemblMetazoa"/>
        </authorList>
    </citation>
    <scope>IDENTIFICATION</scope>
    <source>
        <strain evidence="17">Jacobina</strain>
    </source>
</reference>
<dbReference type="PRINTS" id="PR00385">
    <property type="entry name" value="P450"/>
</dbReference>
<protein>
    <recommendedName>
        <fullName evidence="19">Cytochrome</fullName>
    </recommendedName>
</protein>
<evidence type="ECO:0008006" key="19">
    <source>
        <dbReference type="Google" id="ProtNLM"/>
    </source>
</evidence>
<evidence type="ECO:0000256" key="5">
    <source>
        <dbReference type="ARBA" id="ARBA00010617"/>
    </source>
</evidence>
<dbReference type="GO" id="GO:0020037">
    <property type="term" value="F:heme binding"/>
    <property type="evidence" value="ECO:0007669"/>
    <property type="project" value="InterPro"/>
</dbReference>
<feature type="transmembrane region" description="Helical" evidence="16">
    <location>
        <begin position="86"/>
        <end position="104"/>
    </location>
</feature>
<proteinExistence type="inferred from homology"/>
<comment type="similarity">
    <text evidence="5 15">Belongs to the cytochrome P450 family.</text>
</comment>
<sequence length="376" mass="43466">MLKGQLWREARTEITPAFTQLRMYPIMDEMCERLQKFILREKHEAIEARNMCANYTTEVLSSCIFGADAGALLDKKSPIREMGRKLLGFTPTIALYFFVIQLIPSLRKFIKIGLVPWNGWKFFVNLMEDSIQMRKGGRELREDYLSYLIELQAKKDLTTHRIMAHAMAFFVCGFETSSVVLSFALYQLAKNADIQEKLRNEIRKIVEKNGKLSYSVIQEMPYLEQVLCETHRLHPVFPILAKLCTESCEMPLTEHKTVTIEKGYSVILPLHSIHRDSRYYENPETFNPERFSPENGGSKVYRDRGCYLPFGDGPRICPGMRFAQTQIKAAIVAIVKDFEVKLDARTSLEPMLNPEEIIPTIIGGIWLRFTECREEI</sequence>
<dbReference type="InterPro" id="IPR001128">
    <property type="entry name" value="Cyt_P450"/>
</dbReference>
<comment type="function">
    <text evidence="2">May be involved in the metabolism of insect hormones and in the breakdown of synthetic insecticides.</text>
</comment>
<name>A0A1B0CV55_LUTLO</name>
<dbReference type="VEuPathDB" id="VectorBase:LLONM1_011198"/>
<dbReference type="GO" id="GO:0016705">
    <property type="term" value="F:oxidoreductase activity, acting on paired donors, with incorporation or reduction of molecular oxygen"/>
    <property type="evidence" value="ECO:0007669"/>
    <property type="project" value="InterPro"/>
</dbReference>
<accession>A0A1B0CV55</accession>
<dbReference type="EMBL" id="AJWK01030100">
    <property type="status" value="NOT_ANNOTATED_CDS"/>
    <property type="molecule type" value="Genomic_DNA"/>
</dbReference>
<evidence type="ECO:0000256" key="15">
    <source>
        <dbReference type="RuleBase" id="RU000461"/>
    </source>
</evidence>
<dbReference type="PRINTS" id="PR00463">
    <property type="entry name" value="EP450I"/>
</dbReference>
<evidence type="ECO:0000256" key="1">
    <source>
        <dbReference type="ARBA" id="ARBA00001971"/>
    </source>
</evidence>
<feature type="binding site" description="axial binding residue" evidence="14">
    <location>
        <position position="317"/>
    </location>
    <ligand>
        <name>heme</name>
        <dbReference type="ChEBI" id="CHEBI:30413"/>
    </ligand>
    <ligandPart>
        <name>Fe</name>
        <dbReference type="ChEBI" id="CHEBI:18248"/>
    </ligandPart>
</feature>
<keyword evidence="18" id="KW-1185">Reference proteome</keyword>
<dbReference type="InterPro" id="IPR017972">
    <property type="entry name" value="Cyt_P450_CS"/>
</dbReference>
<evidence type="ECO:0000256" key="16">
    <source>
        <dbReference type="SAM" id="Phobius"/>
    </source>
</evidence>
<keyword evidence="10 15" id="KW-0560">Oxidoreductase</keyword>
<keyword evidence="6 14" id="KW-0349">Heme</keyword>
<keyword evidence="7 14" id="KW-0479">Metal-binding</keyword>
<keyword evidence="16" id="KW-0812">Transmembrane</keyword>
<comment type="subcellular location">
    <subcellularLocation>
        <location evidence="4">Endoplasmic reticulum membrane</location>
        <topology evidence="4">Peripheral membrane protein</topology>
    </subcellularLocation>
    <subcellularLocation>
        <location evidence="3">Microsome membrane</location>
        <topology evidence="3">Peripheral membrane protein</topology>
    </subcellularLocation>
</comment>
<organism evidence="17 18">
    <name type="scientific">Lutzomyia longipalpis</name>
    <name type="common">Sand fly</name>
    <dbReference type="NCBI Taxonomy" id="7200"/>
    <lineage>
        <taxon>Eukaryota</taxon>
        <taxon>Metazoa</taxon>
        <taxon>Ecdysozoa</taxon>
        <taxon>Arthropoda</taxon>
        <taxon>Hexapoda</taxon>
        <taxon>Insecta</taxon>
        <taxon>Pterygota</taxon>
        <taxon>Neoptera</taxon>
        <taxon>Endopterygota</taxon>
        <taxon>Diptera</taxon>
        <taxon>Nematocera</taxon>
        <taxon>Psychodoidea</taxon>
        <taxon>Psychodidae</taxon>
        <taxon>Lutzomyia</taxon>
        <taxon>Lutzomyia</taxon>
    </lineage>
</organism>
<dbReference type="SUPFAM" id="SSF48264">
    <property type="entry name" value="Cytochrome P450"/>
    <property type="match status" value="1"/>
</dbReference>
<keyword evidence="8" id="KW-0256">Endoplasmic reticulum</keyword>
<dbReference type="VEuPathDB" id="VectorBase:LLOJ008840"/>
<comment type="cofactor">
    <cofactor evidence="1 14">
        <name>heme</name>
        <dbReference type="ChEBI" id="CHEBI:30413"/>
    </cofactor>
</comment>
<evidence type="ECO:0000256" key="2">
    <source>
        <dbReference type="ARBA" id="ARBA00003690"/>
    </source>
</evidence>
<evidence type="ECO:0000313" key="17">
    <source>
        <dbReference type="EnsemblMetazoa" id="LLOJ008840-PA"/>
    </source>
</evidence>
<dbReference type="Gene3D" id="1.10.630.10">
    <property type="entry name" value="Cytochrome P450"/>
    <property type="match status" value="1"/>
</dbReference>
<dbReference type="GO" id="GO:0004497">
    <property type="term" value="F:monooxygenase activity"/>
    <property type="evidence" value="ECO:0007669"/>
    <property type="project" value="UniProtKB-KW"/>
</dbReference>
<evidence type="ECO:0000313" key="18">
    <source>
        <dbReference type="Proteomes" id="UP000092461"/>
    </source>
</evidence>
<evidence type="ECO:0000256" key="7">
    <source>
        <dbReference type="ARBA" id="ARBA00022723"/>
    </source>
</evidence>
<dbReference type="PROSITE" id="PS00086">
    <property type="entry name" value="CYTOCHROME_P450"/>
    <property type="match status" value="1"/>
</dbReference>
<dbReference type="EnsemblMetazoa" id="LLOJ008840-RA">
    <property type="protein sequence ID" value="LLOJ008840-PA"/>
    <property type="gene ID" value="LLOJ008840"/>
</dbReference>
<dbReference type="InterPro" id="IPR036396">
    <property type="entry name" value="Cyt_P450_sf"/>
</dbReference>
<evidence type="ECO:0000256" key="9">
    <source>
        <dbReference type="ARBA" id="ARBA00022848"/>
    </source>
</evidence>
<dbReference type="PANTHER" id="PTHR24292:SF84">
    <property type="entry name" value="CYTOCHROME P450 28A5-RELATED"/>
    <property type="match status" value="1"/>
</dbReference>
<evidence type="ECO:0000256" key="12">
    <source>
        <dbReference type="ARBA" id="ARBA00023033"/>
    </source>
</evidence>
<keyword evidence="11 14" id="KW-0408">Iron</keyword>
<keyword evidence="13 16" id="KW-0472">Membrane</keyword>
<evidence type="ECO:0000256" key="14">
    <source>
        <dbReference type="PIRSR" id="PIRSR602401-1"/>
    </source>
</evidence>
<dbReference type="GO" id="GO:0005789">
    <property type="term" value="C:endoplasmic reticulum membrane"/>
    <property type="evidence" value="ECO:0007669"/>
    <property type="project" value="UniProtKB-SubCell"/>
</dbReference>
<dbReference type="CDD" id="cd11056">
    <property type="entry name" value="CYP6-like"/>
    <property type="match status" value="1"/>
</dbReference>
<evidence type="ECO:0000256" key="13">
    <source>
        <dbReference type="ARBA" id="ARBA00023136"/>
    </source>
</evidence>
<dbReference type="Pfam" id="PF00067">
    <property type="entry name" value="p450"/>
    <property type="match status" value="1"/>
</dbReference>
<evidence type="ECO:0000256" key="10">
    <source>
        <dbReference type="ARBA" id="ARBA00023002"/>
    </source>
</evidence>
<dbReference type="AlphaFoldDB" id="A0A1B0CV55"/>
<dbReference type="GO" id="GO:0005506">
    <property type="term" value="F:iron ion binding"/>
    <property type="evidence" value="ECO:0007669"/>
    <property type="project" value="InterPro"/>
</dbReference>
<keyword evidence="9" id="KW-0492">Microsome</keyword>
<dbReference type="PANTHER" id="PTHR24292">
    <property type="entry name" value="CYTOCHROME P450"/>
    <property type="match status" value="1"/>
</dbReference>
<dbReference type="InterPro" id="IPR050476">
    <property type="entry name" value="Insect_CytP450_Detox"/>
</dbReference>
<evidence type="ECO:0000256" key="4">
    <source>
        <dbReference type="ARBA" id="ARBA00004406"/>
    </source>
</evidence>